<comment type="caution">
    <text evidence="18">The sequence shown here is derived from an EMBL/GenBank/DDBJ whole genome shotgun (WGS) entry which is preliminary data.</text>
</comment>
<feature type="chain" id="PRO_5026871383" evidence="15">
    <location>
        <begin position="27"/>
        <end position="805"/>
    </location>
</feature>
<evidence type="ECO:0000313" key="19">
    <source>
        <dbReference type="Proteomes" id="UP000475582"/>
    </source>
</evidence>
<comment type="similarity">
    <text evidence="12 14">Belongs to the TonB-dependent receptor family.</text>
</comment>
<evidence type="ECO:0000256" key="9">
    <source>
        <dbReference type="ARBA" id="ARBA00023077"/>
    </source>
</evidence>
<dbReference type="EMBL" id="WNKY01000013">
    <property type="protein sequence ID" value="MTV38639.1"/>
    <property type="molecule type" value="Genomic_DNA"/>
</dbReference>
<evidence type="ECO:0000256" key="3">
    <source>
        <dbReference type="ARBA" id="ARBA00022452"/>
    </source>
</evidence>
<dbReference type="AlphaFoldDB" id="A0A6L6PIS5"/>
<dbReference type="PANTHER" id="PTHR32552:SF81">
    <property type="entry name" value="TONB-DEPENDENT OUTER MEMBRANE RECEPTOR"/>
    <property type="match status" value="1"/>
</dbReference>
<keyword evidence="19" id="KW-1185">Reference proteome</keyword>
<name>A0A6L6PIS5_9BURK</name>
<evidence type="ECO:0000256" key="15">
    <source>
        <dbReference type="SAM" id="SignalP"/>
    </source>
</evidence>
<proteinExistence type="inferred from homology"/>
<gene>
    <name evidence="18" type="ORF">GM676_13735</name>
</gene>
<evidence type="ECO:0000256" key="7">
    <source>
        <dbReference type="ARBA" id="ARBA00023004"/>
    </source>
</evidence>
<feature type="domain" description="TonB-dependent receptor plug" evidence="17">
    <location>
        <begin position="99"/>
        <end position="205"/>
    </location>
</feature>
<dbReference type="SUPFAM" id="SSF56935">
    <property type="entry name" value="Porins"/>
    <property type="match status" value="1"/>
</dbReference>
<evidence type="ECO:0000313" key="18">
    <source>
        <dbReference type="EMBL" id="MTV38639.1"/>
    </source>
</evidence>
<evidence type="ECO:0000256" key="4">
    <source>
        <dbReference type="ARBA" id="ARBA00022496"/>
    </source>
</evidence>
<feature type="signal peptide" evidence="15">
    <location>
        <begin position="1"/>
        <end position="26"/>
    </location>
</feature>
<accession>A0A6L6PIS5</accession>
<evidence type="ECO:0000256" key="2">
    <source>
        <dbReference type="ARBA" id="ARBA00022448"/>
    </source>
</evidence>
<evidence type="ECO:0000256" key="14">
    <source>
        <dbReference type="RuleBase" id="RU003357"/>
    </source>
</evidence>
<feature type="domain" description="TonB-dependent receptor-like beta-barrel" evidence="16">
    <location>
        <begin position="323"/>
        <end position="769"/>
    </location>
</feature>
<dbReference type="PANTHER" id="PTHR32552">
    <property type="entry name" value="FERRICHROME IRON RECEPTOR-RELATED"/>
    <property type="match status" value="1"/>
</dbReference>
<evidence type="ECO:0000256" key="12">
    <source>
        <dbReference type="PROSITE-ProRule" id="PRU01360"/>
    </source>
</evidence>
<dbReference type="InterPro" id="IPR036942">
    <property type="entry name" value="Beta-barrel_TonB_sf"/>
</dbReference>
<dbReference type="InterPro" id="IPR012910">
    <property type="entry name" value="Plug_dom"/>
</dbReference>
<dbReference type="Pfam" id="PF00593">
    <property type="entry name" value="TonB_dep_Rec_b-barrel"/>
    <property type="match status" value="1"/>
</dbReference>
<keyword evidence="6 15" id="KW-0732">Signal</keyword>
<dbReference type="InterPro" id="IPR000531">
    <property type="entry name" value="Beta-barrel_TonB"/>
</dbReference>
<evidence type="ECO:0000256" key="6">
    <source>
        <dbReference type="ARBA" id="ARBA00022729"/>
    </source>
</evidence>
<feature type="short sequence motif" description="TonB C-terminal box" evidence="13">
    <location>
        <begin position="788"/>
        <end position="805"/>
    </location>
</feature>
<evidence type="ECO:0000259" key="17">
    <source>
        <dbReference type="Pfam" id="PF07715"/>
    </source>
</evidence>
<keyword evidence="5 12" id="KW-0812">Transmembrane</keyword>
<dbReference type="InterPro" id="IPR010917">
    <property type="entry name" value="TonB_rcpt_CS"/>
</dbReference>
<dbReference type="OrthoDB" id="8538693at2"/>
<evidence type="ECO:0000256" key="8">
    <source>
        <dbReference type="ARBA" id="ARBA00023065"/>
    </source>
</evidence>
<keyword evidence="11 12" id="KW-0998">Cell outer membrane</keyword>
<comment type="subcellular location">
    <subcellularLocation>
        <location evidence="1 12">Cell outer membrane</location>
        <topology evidence="1 12">Multi-pass membrane protein</topology>
    </subcellularLocation>
</comment>
<evidence type="ECO:0000256" key="13">
    <source>
        <dbReference type="PROSITE-ProRule" id="PRU10144"/>
    </source>
</evidence>
<evidence type="ECO:0000259" key="16">
    <source>
        <dbReference type="Pfam" id="PF00593"/>
    </source>
</evidence>
<dbReference type="Pfam" id="PF07715">
    <property type="entry name" value="Plug"/>
    <property type="match status" value="1"/>
</dbReference>
<dbReference type="PROSITE" id="PS01156">
    <property type="entry name" value="TONB_DEPENDENT_REC_2"/>
    <property type="match status" value="1"/>
</dbReference>
<dbReference type="GO" id="GO:0006826">
    <property type="term" value="P:iron ion transport"/>
    <property type="evidence" value="ECO:0007669"/>
    <property type="project" value="UniProtKB-KW"/>
</dbReference>
<dbReference type="Proteomes" id="UP000475582">
    <property type="component" value="Unassembled WGS sequence"/>
</dbReference>
<keyword evidence="9 14" id="KW-0798">TonB box</keyword>
<sequence>MKQKKLAVAIAAAYGIAFTVAPQAQAQNAAALAVAAISDTAVGAASAAAPVAAAASASGAELAAEAAQEGAGSAAVGADVSQVIASVTVSTRRRHETSQSVPTSMSVLDDKSLENNRVYRVQDLQQLLPSTTVNFVHARQLSFAVRGLGNNTASDGLEGSVGLYLDNVYLARPGMAAFDALDVQQLELLRGPQGTLFGKNTTAGVLNITTRQPTFRSENTASVSAGQDKYAQGKASISGAFSDTLAGRLSVYKTHEGGYIKNVYNGKDVQGGDRQGVRAQLLWEPNDKVSARVIADYNEEDSNNGTMVLYSAGPTGKWLTQAAAVGAHPIYNPAAYQVNLDSGSHVSVHQGGLSTEVNWKLDNDYKFTSISAFRFWNFTPRNDDGLDVPITLNVGALARHRQFTQELRLATPQGREVESVVGAYYYYQNLDNTNFSYNGPLSDKFNGTPSGAWSNLTSFADGHLRVNSYALFGQTIWHIDPKWDLTAGLRATYEDKRAYEVRYAPTGGAVVTGAALASRNARYGAFDSGDITLNNLSPSGLVTLAYKFDTDVLGYGTLSHGEKSGGINLTVPGAAGIASLKINNEKANNAELGIKSNFWERRAQVNASVFANIVRGYQNNAYDPSTLSSYITNAGDVRSRGAELETTFLVARGFTLGANAAFNDVKYLKYTNAPCPPEITSTSCNLSGRAALVNAPRWTSSLNAQYAHAVAEGVEGYFNANTAYRTEVFGTLDASKYARIPAYALTNLSAGARFKAGGARWDVSVWAKNAFDKLYYTSLWNSSFGAYNAVLGTPRTLGLTARADF</sequence>
<keyword evidence="18" id="KW-0675">Receptor</keyword>
<evidence type="ECO:0000256" key="10">
    <source>
        <dbReference type="ARBA" id="ARBA00023136"/>
    </source>
</evidence>
<dbReference type="GO" id="GO:0009279">
    <property type="term" value="C:cell outer membrane"/>
    <property type="evidence" value="ECO:0007669"/>
    <property type="project" value="UniProtKB-SubCell"/>
</dbReference>
<dbReference type="PROSITE" id="PS52016">
    <property type="entry name" value="TONB_DEPENDENT_REC_3"/>
    <property type="match status" value="1"/>
</dbReference>
<evidence type="ECO:0000256" key="1">
    <source>
        <dbReference type="ARBA" id="ARBA00004571"/>
    </source>
</evidence>
<keyword evidence="7" id="KW-0408">Iron</keyword>
<dbReference type="Gene3D" id="2.40.170.20">
    <property type="entry name" value="TonB-dependent receptor, beta-barrel domain"/>
    <property type="match status" value="1"/>
</dbReference>
<protein>
    <submittedName>
        <fullName evidence="18">TonB-dependent receptor plug domain-containing protein</fullName>
    </submittedName>
</protein>
<organism evidence="18 19">
    <name type="scientific">Duganella radicis</name>
    <dbReference type="NCBI Taxonomy" id="551988"/>
    <lineage>
        <taxon>Bacteria</taxon>
        <taxon>Pseudomonadati</taxon>
        <taxon>Pseudomonadota</taxon>
        <taxon>Betaproteobacteria</taxon>
        <taxon>Burkholderiales</taxon>
        <taxon>Oxalobacteraceae</taxon>
        <taxon>Telluria group</taxon>
        <taxon>Duganella</taxon>
    </lineage>
</organism>
<dbReference type="InterPro" id="IPR039426">
    <property type="entry name" value="TonB-dep_rcpt-like"/>
</dbReference>
<keyword evidence="2 12" id="KW-0813">Transport</keyword>
<dbReference type="RefSeq" id="WP_155464172.1">
    <property type="nucleotide sequence ID" value="NZ_WNKY01000013.1"/>
</dbReference>
<keyword evidence="8" id="KW-0406">Ion transport</keyword>
<keyword evidence="10 12" id="KW-0472">Membrane</keyword>
<keyword evidence="4" id="KW-0410">Iron transport</keyword>
<evidence type="ECO:0000256" key="5">
    <source>
        <dbReference type="ARBA" id="ARBA00022692"/>
    </source>
</evidence>
<keyword evidence="3 12" id="KW-1134">Transmembrane beta strand</keyword>
<evidence type="ECO:0000256" key="11">
    <source>
        <dbReference type="ARBA" id="ARBA00023237"/>
    </source>
</evidence>
<reference evidence="18 19" key="1">
    <citation type="submission" date="2019-11" db="EMBL/GenBank/DDBJ databases">
        <title>Type strains purchased from KCTC, JCM and DSMZ.</title>
        <authorList>
            <person name="Lu H."/>
        </authorList>
    </citation>
    <scope>NUCLEOTIDE SEQUENCE [LARGE SCALE GENOMIC DNA]</scope>
    <source>
        <strain evidence="18 19">KCTC 22382</strain>
    </source>
</reference>